<dbReference type="NCBIfam" id="NF010372">
    <property type="entry name" value="PRK13798.1"/>
    <property type="match status" value="1"/>
</dbReference>
<evidence type="ECO:0000256" key="6">
    <source>
        <dbReference type="ARBA" id="ARBA00023239"/>
    </source>
</evidence>
<evidence type="ECO:0000256" key="3">
    <source>
        <dbReference type="ARBA" id="ARBA00012257"/>
    </source>
</evidence>
<dbReference type="InterPro" id="IPR018020">
    <property type="entry name" value="OHCU_decarboxylase"/>
</dbReference>
<dbReference type="Gene3D" id="1.10.3330.10">
    <property type="entry name" value="Oxo-4-hydroxy-4-carboxy-5-ureidoimidazoline decarboxylase"/>
    <property type="match status" value="1"/>
</dbReference>
<keyword evidence="4" id="KW-0659">Purine metabolism</keyword>
<name>E5XV84_SEGRC</name>
<evidence type="ECO:0000256" key="2">
    <source>
        <dbReference type="ARBA" id="ARBA00004754"/>
    </source>
</evidence>
<dbReference type="PANTHER" id="PTHR43466">
    <property type="entry name" value="2-OXO-4-HYDROXY-4-CARBOXY-5-UREIDOIMIDAZOLINE DECARBOXYLASE-RELATED"/>
    <property type="match status" value="1"/>
</dbReference>
<dbReference type="STRING" id="679197.HMPREF9336_03406"/>
<dbReference type="GO" id="GO:0006144">
    <property type="term" value="P:purine nucleobase metabolic process"/>
    <property type="evidence" value="ECO:0007669"/>
    <property type="project" value="UniProtKB-KW"/>
</dbReference>
<protein>
    <recommendedName>
        <fullName evidence="3">2-oxo-4-hydroxy-4-carboxy-5-ureidoimidazoline decarboxylase</fullName>
        <ecNumber evidence="3">4.1.1.97</ecNumber>
    </recommendedName>
</protein>
<dbReference type="Pfam" id="PF09349">
    <property type="entry name" value="OHCU_decarbox"/>
    <property type="match status" value="1"/>
</dbReference>
<sequence length="177" mass="20080">MTEAAGLTRFNELNKPALLRILMEVCQSPTWRNDIADHRPYADMRALLASSDAFLKGVTDIEIVESVINHPRIGSKNAGPRSTLEQSRFADTIDESTFEEFATLNQRYEDKFGYLFLVAAEGRTADELLDALQERLKNEPEVERKVMHGELAKINRLRLQKLVTEEILDTTFAPLSV</sequence>
<dbReference type="NCBIfam" id="TIGR03180">
    <property type="entry name" value="UraD_2"/>
    <property type="match status" value="1"/>
</dbReference>
<evidence type="ECO:0000313" key="9">
    <source>
        <dbReference type="Proteomes" id="UP000004816"/>
    </source>
</evidence>
<dbReference type="EC" id="4.1.1.97" evidence="3"/>
<organism evidence="8 9">
    <name type="scientific">Segniliparus rugosus (strain ATCC BAA-974 / DSM 45345 / CCUG 50838 / CIP 108380 / JCM 13579 / CDC 945)</name>
    <dbReference type="NCBI Taxonomy" id="679197"/>
    <lineage>
        <taxon>Bacteria</taxon>
        <taxon>Bacillati</taxon>
        <taxon>Actinomycetota</taxon>
        <taxon>Actinomycetes</taxon>
        <taxon>Mycobacteriales</taxon>
        <taxon>Segniliparaceae</taxon>
        <taxon>Segniliparus</taxon>
    </lineage>
</organism>
<dbReference type="OrthoDB" id="5243781at2"/>
<dbReference type="eggNOG" id="COG3195">
    <property type="taxonomic scope" value="Bacteria"/>
</dbReference>
<evidence type="ECO:0000259" key="7">
    <source>
        <dbReference type="Pfam" id="PF09349"/>
    </source>
</evidence>
<accession>E5XV84</accession>
<dbReference type="Proteomes" id="UP000004816">
    <property type="component" value="Unassembled WGS sequence"/>
</dbReference>
<reference evidence="8 9" key="1">
    <citation type="journal article" date="2011" name="Stand. Genomic Sci.">
        <title>High quality draft genome sequence of Segniliparus rugosus CDC 945(T)= (ATCC BAA-974(T)).</title>
        <authorList>
            <person name="Earl A.M."/>
            <person name="Desjardins C.A."/>
            <person name="Fitzgerald M.G."/>
            <person name="Arachchi H.M."/>
            <person name="Zeng Q."/>
            <person name="Mehta T."/>
            <person name="Griggs A."/>
            <person name="Birren B.W."/>
            <person name="Toney N.C."/>
            <person name="Carr J."/>
            <person name="Posey J."/>
            <person name="Butler W.R."/>
        </authorList>
    </citation>
    <scope>NUCLEOTIDE SEQUENCE [LARGE SCALE GENOMIC DNA]</scope>
    <source>
        <strain evidence="9">ATCC BAA-974 / DSM 45345 / CCUG 50838 / CIP 108380 / JCM 13579 / CDC 945</strain>
    </source>
</reference>
<keyword evidence="6" id="KW-0456">Lyase</keyword>
<dbReference type="AlphaFoldDB" id="E5XV84"/>
<feature type="domain" description="Oxo-4-hydroxy-4-carboxy-5-ureidoimidazoline decarboxylase" evidence="7">
    <location>
        <begin position="11"/>
        <end position="160"/>
    </location>
</feature>
<dbReference type="InterPro" id="IPR017595">
    <property type="entry name" value="OHCU_decarboxylase-2"/>
</dbReference>
<dbReference type="HOGENOM" id="CLU_092522_2_0_11"/>
<dbReference type="GO" id="GO:0051997">
    <property type="term" value="F:2-oxo-4-hydroxy-4-carboxy-5-ureidoimidazoline decarboxylase activity"/>
    <property type="evidence" value="ECO:0007669"/>
    <property type="project" value="UniProtKB-EC"/>
</dbReference>
<evidence type="ECO:0000256" key="1">
    <source>
        <dbReference type="ARBA" id="ARBA00001163"/>
    </source>
</evidence>
<dbReference type="PANTHER" id="PTHR43466:SF1">
    <property type="entry name" value="2-OXO-4-HYDROXY-4-CARBOXY-5-UREIDOIMIDAZOLINE DECARBOXYLASE-RELATED"/>
    <property type="match status" value="1"/>
</dbReference>
<dbReference type="EMBL" id="ACZI02000001">
    <property type="protein sequence ID" value="EFV11697.1"/>
    <property type="molecule type" value="Genomic_DNA"/>
</dbReference>
<keyword evidence="9" id="KW-1185">Reference proteome</keyword>
<keyword evidence="5" id="KW-0210">Decarboxylase</keyword>
<gene>
    <name evidence="8" type="ORF">HMPREF9336_03406</name>
</gene>
<comment type="catalytic activity">
    <reaction evidence="1">
        <text>5-hydroxy-2-oxo-4-ureido-2,5-dihydro-1H-imidazole-5-carboxylate + H(+) = (S)-allantoin + CO2</text>
        <dbReference type="Rhea" id="RHEA:26301"/>
        <dbReference type="ChEBI" id="CHEBI:15378"/>
        <dbReference type="ChEBI" id="CHEBI:15678"/>
        <dbReference type="ChEBI" id="CHEBI:16526"/>
        <dbReference type="ChEBI" id="CHEBI:58639"/>
        <dbReference type="EC" id="4.1.1.97"/>
    </reaction>
</comment>
<comment type="pathway">
    <text evidence="2">Purine metabolism; urate degradation; (S)-allantoin from urate: step 3/3.</text>
</comment>
<evidence type="ECO:0000256" key="4">
    <source>
        <dbReference type="ARBA" id="ARBA00022631"/>
    </source>
</evidence>
<dbReference type="SUPFAM" id="SSF158694">
    <property type="entry name" value="UraD-Like"/>
    <property type="match status" value="1"/>
</dbReference>
<dbReference type="GO" id="GO:0019628">
    <property type="term" value="P:urate catabolic process"/>
    <property type="evidence" value="ECO:0007669"/>
    <property type="project" value="TreeGrafter"/>
</dbReference>
<evidence type="ECO:0000313" key="8">
    <source>
        <dbReference type="EMBL" id="EFV11697.1"/>
    </source>
</evidence>
<dbReference type="RefSeq" id="WP_007472388.1">
    <property type="nucleotide sequence ID" value="NZ_KI391953.1"/>
</dbReference>
<evidence type="ECO:0000256" key="5">
    <source>
        <dbReference type="ARBA" id="ARBA00022793"/>
    </source>
</evidence>
<comment type="caution">
    <text evidence="8">The sequence shown here is derived from an EMBL/GenBank/DDBJ whole genome shotgun (WGS) entry which is preliminary data.</text>
</comment>
<proteinExistence type="predicted"/>
<dbReference type="InterPro" id="IPR036778">
    <property type="entry name" value="OHCU_decarboxylase_sf"/>
</dbReference>